<keyword evidence="3" id="KW-1185">Reference proteome</keyword>
<evidence type="ECO:0000313" key="2">
    <source>
        <dbReference type="EMBL" id="KAL2556952.1"/>
    </source>
</evidence>
<feature type="compositionally biased region" description="Polar residues" evidence="1">
    <location>
        <begin position="671"/>
        <end position="687"/>
    </location>
</feature>
<reference evidence="3" key="1">
    <citation type="submission" date="2024-07" db="EMBL/GenBank/DDBJ databases">
        <title>Two chromosome-level genome assemblies of Korean endemic species Abeliophyllum distichum and Forsythia ovata (Oleaceae).</title>
        <authorList>
            <person name="Jang H."/>
        </authorList>
    </citation>
    <scope>NUCLEOTIDE SEQUENCE [LARGE SCALE GENOMIC DNA]</scope>
</reference>
<accession>A0ABD1X553</accession>
<evidence type="ECO:0000313" key="3">
    <source>
        <dbReference type="Proteomes" id="UP001604277"/>
    </source>
</evidence>
<organism evidence="2 3">
    <name type="scientific">Forsythia ovata</name>
    <dbReference type="NCBI Taxonomy" id="205694"/>
    <lineage>
        <taxon>Eukaryota</taxon>
        <taxon>Viridiplantae</taxon>
        <taxon>Streptophyta</taxon>
        <taxon>Embryophyta</taxon>
        <taxon>Tracheophyta</taxon>
        <taxon>Spermatophyta</taxon>
        <taxon>Magnoliopsida</taxon>
        <taxon>eudicotyledons</taxon>
        <taxon>Gunneridae</taxon>
        <taxon>Pentapetalae</taxon>
        <taxon>asterids</taxon>
        <taxon>lamiids</taxon>
        <taxon>Lamiales</taxon>
        <taxon>Oleaceae</taxon>
        <taxon>Forsythieae</taxon>
        <taxon>Forsythia</taxon>
    </lineage>
</organism>
<protein>
    <submittedName>
        <fullName evidence="2">Uncharacterized protein</fullName>
    </submittedName>
</protein>
<feature type="region of interest" description="Disordered" evidence="1">
    <location>
        <begin position="671"/>
        <end position="724"/>
    </location>
</feature>
<comment type="caution">
    <text evidence="2">The sequence shown here is derived from an EMBL/GenBank/DDBJ whole genome shotgun (WGS) entry which is preliminary data.</text>
</comment>
<feature type="region of interest" description="Disordered" evidence="1">
    <location>
        <begin position="438"/>
        <end position="464"/>
    </location>
</feature>
<dbReference type="PANTHER" id="PTHR33443">
    <property type="entry name" value="ZGC:112980"/>
    <property type="match status" value="1"/>
</dbReference>
<feature type="region of interest" description="Disordered" evidence="1">
    <location>
        <begin position="512"/>
        <end position="542"/>
    </location>
</feature>
<dbReference type="Proteomes" id="UP001604277">
    <property type="component" value="Unassembled WGS sequence"/>
</dbReference>
<gene>
    <name evidence="2" type="ORF">Fot_01691</name>
</gene>
<dbReference type="InterPro" id="IPR053234">
    <property type="entry name" value="RPM1_Interactor"/>
</dbReference>
<name>A0ABD1X553_9LAMI</name>
<feature type="compositionally biased region" description="Polar residues" evidence="1">
    <location>
        <begin position="397"/>
        <end position="409"/>
    </location>
</feature>
<sequence>MAMRPFFMRPETERAIATAVVAKKIMVSKFIDQIIQASTNSCNNEQLIFTRISSKSKSRSNSRRSILGNMKNQSVKKARINQDMFLIHQSSNNYTQNSNLASEANDFDDDVISITNSYKFLSCDAERNKSIRESNVKIPKRVVESLGSTVMENSNPIIIEISSDDEASFGEARGDGGCSGGSGGEDHDWLSELLNEVSRGSDDSDDVVFVDEVVVNPKKARLNSSNSSVKTVNYNGGDDDECVILDGDPDKPVAVENSKVDDEDSDDLLVVGEKGQVACRDFPHPRHLCVKFPFASTAHDSYCERCHCYVCDSLAPCVHWGSGISSIDHCHATDKEEFWKTQRKSMKESDKTKPILNVPHASLVPPLSPVQVNSSAQNQDFNRVTVHPRTHFGIPDITNQGRSQTSRSSVPRYKYQPHLIPQQLRSTHYRNVFSKDRRHSVGSRGPQFIPPCTAFKKSGPARVDSVNDRRGYGFSKNSYMSQFSNNPPLPRWHTSHGEVHPGVSDYANYAPPEPQMSSQTPLSSPVTNAIPSQPQVSSQPHRRGNFLKAVSSQPQNASQPYVRNPFQDTTFPQCPLVSEPNRVNSFHPVPSQTHVSTPPYTGNTFEHPVSLMSSQLNMDSTYGCIVSPLPQVYTASTSLPNDGQNNFQQENQMQSGLGTSLKDFGFSWEPSVSESNQQIPAGSSLLQNPVPADNFPYQSLAKEDNSHFQSVPPEDNSHFQSVQPEDNSYGQVAVPVDNFSLIDDINCRFPGSTDPDSLDFQFDSWMFENQSVPGALEVSVPPGLNVYSPEPGTIDAGTLFDF</sequence>
<dbReference type="AlphaFoldDB" id="A0ABD1X553"/>
<dbReference type="PANTHER" id="PTHR33443:SF35">
    <property type="entry name" value="VQ DOMAIN-CONTAINING PROTEIN"/>
    <property type="match status" value="1"/>
</dbReference>
<dbReference type="EMBL" id="JBFOLJ010000001">
    <property type="protein sequence ID" value="KAL2556952.1"/>
    <property type="molecule type" value="Genomic_DNA"/>
</dbReference>
<feature type="region of interest" description="Disordered" evidence="1">
    <location>
        <begin position="391"/>
        <end position="411"/>
    </location>
</feature>
<feature type="compositionally biased region" description="Polar residues" evidence="1">
    <location>
        <begin position="515"/>
        <end position="539"/>
    </location>
</feature>
<evidence type="ECO:0000256" key="1">
    <source>
        <dbReference type="SAM" id="MobiDB-lite"/>
    </source>
</evidence>
<proteinExistence type="predicted"/>